<organism evidence="3 4">
    <name type="scientific">Nocardioides luteus</name>
    <dbReference type="NCBI Taxonomy" id="1844"/>
    <lineage>
        <taxon>Bacteria</taxon>
        <taxon>Bacillati</taxon>
        <taxon>Actinomycetota</taxon>
        <taxon>Actinomycetes</taxon>
        <taxon>Propionibacteriales</taxon>
        <taxon>Nocardioidaceae</taxon>
        <taxon>Nocardioides</taxon>
    </lineage>
</organism>
<dbReference type="Proteomes" id="UP001142292">
    <property type="component" value="Unassembled WGS sequence"/>
</dbReference>
<reference evidence="3" key="1">
    <citation type="journal article" date="2014" name="Int. J. Syst. Evol. Microbiol.">
        <title>Complete genome of a new Firmicutes species belonging to the dominant human colonic microbiota ('Ruminococcus bicirculans') reveals two chromosomes and a selective capacity to utilize plant glucans.</title>
        <authorList>
            <consortium name="NISC Comparative Sequencing Program"/>
            <person name="Wegmann U."/>
            <person name="Louis P."/>
            <person name="Goesmann A."/>
            <person name="Henrissat B."/>
            <person name="Duncan S.H."/>
            <person name="Flint H.J."/>
        </authorList>
    </citation>
    <scope>NUCLEOTIDE SEQUENCE</scope>
    <source>
        <strain evidence="3">VKM Ac-1246</strain>
    </source>
</reference>
<feature type="domain" description="DUF4350" evidence="2">
    <location>
        <begin position="56"/>
        <end position="219"/>
    </location>
</feature>
<evidence type="ECO:0000259" key="2">
    <source>
        <dbReference type="Pfam" id="PF14258"/>
    </source>
</evidence>
<proteinExistence type="predicted"/>
<comment type="caution">
    <text evidence="3">The sequence shown here is derived from an EMBL/GenBank/DDBJ whole genome shotgun (WGS) entry which is preliminary data.</text>
</comment>
<evidence type="ECO:0000313" key="3">
    <source>
        <dbReference type="EMBL" id="GLJ68375.1"/>
    </source>
</evidence>
<feature type="transmembrane region" description="Helical" evidence="1">
    <location>
        <begin position="26"/>
        <end position="44"/>
    </location>
</feature>
<gene>
    <name evidence="3" type="ORF">GCM10017579_24110</name>
</gene>
<keyword evidence="4" id="KW-1185">Reference proteome</keyword>
<sequence length="381" mass="40493">MTVSTGSTVSTSSTTTGGWFRRKRPVLIVALAFVVAVVLAYLAAPKGGESYAPFDPESPDPDGSRALAQVLEQHGVDVEVVRSSKQLEDTEIGSDTTVFVTGTDALGENTATRLRERTADAGDLVLAEPAPYVSTMLGIPYAISQTSETVEAGCDDPRWEGLSIRADAVTTYDAGSCFTHDDGAVLAPGDGLTVWGAPQVLTNEQIVRADNAAVGLRLLGATDRLVWYVPALEDLAPDEAHSPSSLLPRWITPALWLLLFTVVALAIARGRRLGPLAVEPLPVHVRAGETTRSLGRLYRRSGDRTHAGTTLRQAARTRLAQRLRLGRDATSEAVVGAVARSTGRPGLEVSALLTDAPLENDHDLITLANALAALEEEVRHP</sequence>
<dbReference type="EMBL" id="BSEL01000005">
    <property type="protein sequence ID" value="GLJ68375.1"/>
    <property type="molecule type" value="Genomic_DNA"/>
</dbReference>
<evidence type="ECO:0000313" key="4">
    <source>
        <dbReference type="Proteomes" id="UP001142292"/>
    </source>
</evidence>
<reference evidence="3" key="2">
    <citation type="submission" date="2023-01" db="EMBL/GenBank/DDBJ databases">
        <authorList>
            <person name="Sun Q."/>
            <person name="Evtushenko L."/>
        </authorList>
    </citation>
    <scope>NUCLEOTIDE SEQUENCE</scope>
    <source>
        <strain evidence="3">VKM Ac-1246</strain>
    </source>
</reference>
<keyword evidence="1" id="KW-0812">Transmembrane</keyword>
<dbReference type="InterPro" id="IPR025646">
    <property type="entry name" value="DUF4350"/>
</dbReference>
<dbReference type="RefSeq" id="WP_189118674.1">
    <property type="nucleotide sequence ID" value="NZ_BMRK01000008.1"/>
</dbReference>
<keyword evidence="1" id="KW-0472">Membrane</keyword>
<protein>
    <recommendedName>
        <fullName evidence="2">DUF4350 domain-containing protein</fullName>
    </recommendedName>
</protein>
<name>A0ABQ5SWG4_9ACTN</name>
<accession>A0ABQ5SWG4</accession>
<evidence type="ECO:0000256" key="1">
    <source>
        <dbReference type="SAM" id="Phobius"/>
    </source>
</evidence>
<keyword evidence="1" id="KW-1133">Transmembrane helix</keyword>
<dbReference type="Pfam" id="PF14258">
    <property type="entry name" value="DUF4350"/>
    <property type="match status" value="1"/>
</dbReference>